<protein>
    <recommendedName>
        <fullName evidence="3">HTH CENPB-type domain-containing protein</fullName>
    </recommendedName>
</protein>
<evidence type="ECO:0000313" key="2">
    <source>
        <dbReference type="Proteomes" id="UP001458880"/>
    </source>
</evidence>
<dbReference type="PANTHER" id="PTHR19303:SF73">
    <property type="entry name" value="PROTEIN PDC2"/>
    <property type="match status" value="1"/>
</dbReference>
<dbReference type="AlphaFoldDB" id="A0AAW1KEV0"/>
<name>A0AAW1KEV0_POPJA</name>
<organism evidence="1 2">
    <name type="scientific">Popillia japonica</name>
    <name type="common">Japanese beetle</name>
    <dbReference type="NCBI Taxonomy" id="7064"/>
    <lineage>
        <taxon>Eukaryota</taxon>
        <taxon>Metazoa</taxon>
        <taxon>Ecdysozoa</taxon>
        <taxon>Arthropoda</taxon>
        <taxon>Hexapoda</taxon>
        <taxon>Insecta</taxon>
        <taxon>Pterygota</taxon>
        <taxon>Neoptera</taxon>
        <taxon>Endopterygota</taxon>
        <taxon>Coleoptera</taxon>
        <taxon>Polyphaga</taxon>
        <taxon>Scarabaeiformia</taxon>
        <taxon>Scarabaeidae</taxon>
        <taxon>Rutelinae</taxon>
        <taxon>Popillia</taxon>
    </lineage>
</organism>
<sequence>MQSRRICKDQKHENFKATEGWLSRCLKNFKKRPNIKFKKVHWEKTSADVLSANKWKLEIPEIMNEFSPQNIYNADKAGLYYRATPDGSLYFKKDNLAGSKKAMERITVLCCTNTCPWNIILILMLG</sequence>
<dbReference type="GO" id="GO:0005634">
    <property type="term" value="C:nucleus"/>
    <property type="evidence" value="ECO:0007669"/>
    <property type="project" value="TreeGrafter"/>
</dbReference>
<accession>A0AAW1KEV0</accession>
<dbReference type="GO" id="GO:0003677">
    <property type="term" value="F:DNA binding"/>
    <property type="evidence" value="ECO:0007669"/>
    <property type="project" value="TreeGrafter"/>
</dbReference>
<dbReference type="InterPro" id="IPR050863">
    <property type="entry name" value="CenT-Element_Derived"/>
</dbReference>
<reference evidence="1 2" key="1">
    <citation type="journal article" date="2024" name="BMC Genomics">
        <title>De novo assembly and annotation of Popillia japonica's genome with initial clues to its potential as an invasive pest.</title>
        <authorList>
            <person name="Cucini C."/>
            <person name="Boschi S."/>
            <person name="Funari R."/>
            <person name="Cardaioli E."/>
            <person name="Iannotti N."/>
            <person name="Marturano G."/>
            <person name="Paoli F."/>
            <person name="Bruttini M."/>
            <person name="Carapelli A."/>
            <person name="Frati F."/>
            <person name="Nardi F."/>
        </authorList>
    </citation>
    <scope>NUCLEOTIDE SEQUENCE [LARGE SCALE GENOMIC DNA]</scope>
    <source>
        <strain evidence="1">DMR45628</strain>
    </source>
</reference>
<dbReference type="EMBL" id="JASPKY010000247">
    <property type="protein sequence ID" value="KAK9717090.1"/>
    <property type="molecule type" value="Genomic_DNA"/>
</dbReference>
<evidence type="ECO:0008006" key="3">
    <source>
        <dbReference type="Google" id="ProtNLM"/>
    </source>
</evidence>
<dbReference type="Proteomes" id="UP001458880">
    <property type="component" value="Unassembled WGS sequence"/>
</dbReference>
<proteinExistence type="predicted"/>
<comment type="caution">
    <text evidence="1">The sequence shown here is derived from an EMBL/GenBank/DDBJ whole genome shotgun (WGS) entry which is preliminary data.</text>
</comment>
<evidence type="ECO:0000313" key="1">
    <source>
        <dbReference type="EMBL" id="KAK9717090.1"/>
    </source>
</evidence>
<keyword evidence="2" id="KW-1185">Reference proteome</keyword>
<gene>
    <name evidence="1" type="ORF">QE152_g24347</name>
</gene>
<dbReference type="PANTHER" id="PTHR19303">
    <property type="entry name" value="TRANSPOSON"/>
    <property type="match status" value="1"/>
</dbReference>